<accession>A0A5D5AJR6</accession>
<keyword evidence="1" id="KW-0812">Transmembrane</keyword>
<reference evidence="3 4" key="1">
    <citation type="submission" date="2019-08" db="EMBL/GenBank/DDBJ databases">
        <title>Archaea genome.</title>
        <authorList>
            <person name="Kajale S."/>
            <person name="Shouche Y."/>
            <person name="Deshpande N."/>
            <person name="Sharma A."/>
        </authorList>
    </citation>
    <scope>NUCLEOTIDE SEQUENCE [LARGE SCALE GENOMIC DNA]</scope>
    <source>
        <strain evidence="3 4">ESP3B_9</strain>
    </source>
</reference>
<dbReference type="AlphaFoldDB" id="A0A5D5AJR6"/>
<evidence type="ECO:0000313" key="4">
    <source>
        <dbReference type="Proteomes" id="UP000324104"/>
    </source>
</evidence>
<dbReference type="EMBL" id="VTAW01000012">
    <property type="protein sequence ID" value="TYT61989.1"/>
    <property type="molecule type" value="Genomic_DNA"/>
</dbReference>
<feature type="domain" description="DUF5658" evidence="2">
    <location>
        <begin position="20"/>
        <end position="108"/>
    </location>
</feature>
<name>A0A5D5AJR6_9EURY</name>
<keyword evidence="4" id="KW-1185">Reference proteome</keyword>
<protein>
    <recommendedName>
        <fullName evidence="2">DUF5658 domain-containing protein</fullName>
    </recommendedName>
</protein>
<evidence type="ECO:0000313" key="3">
    <source>
        <dbReference type="EMBL" id="TYT61989.1"/>
    </source>
</evidence>
<keyword evidence="1" id="KW-0472">Membrane</keyword>
<feature type="transmembrane region" description="Helical" evidence="1">
    <location>
        <begin position="59"/>
        <end position="80"/>
    </location>
</feature>
<organism evidence="3 4">
    <name type="scientific">Natrialba swarupiae</name>
    <dbReference type="NCBI Taxonomy" id="2448032"/>
    <lineage>
        <taxon>Archaea</taxon>
        <taxon>Methanobacteriati</taxon>
        <taxon>Methanobacteriota</taxon>
        <taxon>Stenosarchaea group</taxon>
        <taxon>Halobacteria</taxon>
        <taxon>Halobacteriales</taxon>
        <taxon>Natrialbaceae</taxon>
        <taxon>Natrialba</taxon>
    </lineage>
</organism>
<evidence type="ECO:0000259" key="2">
    <source>
        <dbReference type="Pfam" id="PF18902"/>
    </source>
</evidence>
<dbReference type="RefSeq" id="WP_149081550.1">
    <property type="nucleotide sequence ID" value="NZ_VTAW01000012.1"/>
</dbReference>
<dbReference type="InterPro" id="IPR043717">
    <property type="entry name" value="DUF5658"/>
</dbReference>
<feature type="transmembrane region" description="Helical" evidence="1">
    <location>
        <begin position="87"/>
        <end position="108"/>
    </location>
</feature>
<gene>
    <name evidence="3" type="ORF">FYC77_10980</name>
</gene>
<dbReference type="Proteomes" id="UP000324104">
    <property type="component" value="Unassembled WGS sequence"/>
</dbReference>
<dbReference type="Pfam" id="PF18902">
    <property type="entry name" value="DUF5658"/>
    <property type="match status" value="1"/>
</dbReference>
<evidence type="ECO:0000256" key="1">
    <source>
        <dbReference type="SAM" id="Phobius"/>
    </source>
</evidence>
<feature type="transmembrane region" description="Helical" evidence="1">
    <location>
        <begin position="7"/>
        <end position="27"/>
    </location>
</feature>
<comment type="caution">
    <text evidence="3">The sequence shown here is derived from an EMBL/GenBank/DDBJ whole genome shotgun (WGS) entry which is preliminary data.</text>
</comment>
<sequence>MIVVISSLSYLSWSSILWTLAVVLYGVGDLVTTMIGLGRDGVVEGNAGARFVLGDPPSWIRFGVFKAVLLFACYGGYLLLEGYQIRLAVPAGIAAIGLYAVVINVRVLTA</sequence>
<proteinExistence type="predicted"/>
<keyword evidence="1" id="KW-1133">Transmembrane helix</keyword>